<evidence type="ECO:0000256" key="2">
    <source>
        <dbReference type="ARBA" id="ARBA00022759"/>
    </source>
</evidence>
<dbReference type="PROSITE" id="PS50830">
    <property type="entry name" value="TNASE_3"/>
    <property type="match status" value="1"/>
</dbReference>
<accession>A0A858R9K4</accession>
<dbReference type="Gene3D" id="2.40.50.90">
    <property type="match status" value="1"/>
</dbReference>
<dbReference type="KEGG" id="acru:HHL28_12665"/>
<feature type="chain" id="PRO_5032776607" evidence="4">
    <location>
        <begin position="18"/>
        <end position="257"/>
    </location>
</feature>
<keyword evidence="4" id="KW-0732">Signal</keyword>
<dbReference type="AlphaFoldDB" id="A0A858R9K4"/>
<keyword evidence="1" id="KW-0540">Nuclease</keyword>
<dbReference type="SMART" id="SM00318">
    <property type="entry name" value="SNc"/>
    <property type="match status" value="1"/>
</dbReference>
<dbReference type="InterPro" id="IPR035437">
    <property type="entry name" value="SNase_OB-fold_sf"/>
</dbReference>
<feature type="domain" description="TNase-like" evidence="5">
    <location>
        <begin position="26"/>
        <end position="155"/>
    </location>
</feature>
<dbReference type="GO" id="GO:0004519">
    <property type="term" value="F:endonuclease activity"/>
    <property type="evidence" value="ECO:0007669"/>
    <property type="project" value="UniProtKB-KW"/>
</dbReference>
<feature type="signal peptide" evidence="4">
    <location>
        <begin position="1"/>
        <end position="17"/>
    </location>
</feature>
<dbReference type="EMBL" id="CP051775">
    <property type="protein sequence ID" value="QJE73833.1"/>
    <property type="molecule type" value="Genomic_DNA"/>
</dbReference>
<protein>
    <submittedName>
        <fullName evidence="6">Thermonuclease family protein</fullName>
    </submittedName>
</protein>
<dbReference type="Pfam" id="PF00565">
    <property type="entry name" value="SNase"/>
    <property type="match status" value="1"/>
</dbReference>
<evidence type="ECO:0000313" key="7">
    <source>
        <dbReference type="Proteomes" id="UP000501891"/>
    </source>
</evidence>
<evidence type="ECO:0000313" key="6">
    <source>
        <dbReference type="EMBL" id="QJE73833.1"/>
    </source>
</evidence>
<sequence>MRRFLPFILLLAAPVLAEDLPMELKPAGEGVVAEVISGDTLRLADGREVRLAGVEAPWPGLGDAPAGPLADEARAALAELAAGRAVALFSAGQELDRHGRTLAHLRRDDGVWLQAGLLRRGWARVRVWPETRAGAGLLLAAEGEAKVAGRGLWAHPSYAVRDAAALAEGDVGAVQVVRGTVRRALRLDDRIVLGFGPDWRTDFTAELAPGDLRAFRKAGLDPLALKGRVVEVRGWVESRDGPCIRLTLPEQLTVLPE</sequence>
<name>A0A858R9K4_9PROT</name>
<gene>
    <name evidence="6" type="ORF">HHL28_12665</name>
</gene>
<dbReference type="SUPFAM" id="SSF50199">
    <property type="entry name" value="Staphylococcal nuclease"/>
    <property type="match status" value="1"/>
</dbReference>
<evidence type="ECO:0000256" key="1">
    <source>
        <dbReference type="ARBA" id="ARBA00022722"/>
    </source>
</evidence>
<dbReference type="Proteomes" id="UP000501891">
    <property type="component" value="Chromosome"/>
</dbReference>
<keyword evidence="3" id="KW-0378">Hydrolase</keyword>
<evidence type="ECO:0000256" key="3">
    <source>
        <dbReference type="ARBA" id="ARBA00022801"/>
    </source>
</evidence>
<dbReference type="GO" id="GO:0016787">
    <property type="term" value="F:hydrolase activity"/>
    <property type="evidence" value="ECO:0007669"/>
    <property type="project" value="UniProtKB-KW"/>
</dbReference>
<dbReference type="InterPro" id="IPR016071">
    <property type="entry name" value="Staphylococal_nuclease_OB-fold"/>
</dbReference>
<dbReference type="PANTHER" id="PTHR12302:SF3">
    <property type="entry name" value="SERINE_THREONINE-PROTEIN KINASE 31"/>
    <property type="match status" value="1"/>
</dbReference>
<keyword evidence="7" id="KW-1185">Reference proteome</keyword>
<keyword evidence="2" id="KW-0255">Endonuclease</keyword>
<dbReference type="PANTHER" id="PTHR12302">
    <property type="entry name" value="EBNA2 BINDING PROTEIN P100"/>
    <property type="match status" value="1"/>
</dbReference>
<reference evidence="6" key="1">
    <citation type="submission" date="2020-04" db="EMBL/GenBank/DDBJ databases">
        <title>A desert anoxygenic phototrophic bacterium fixes CO2 using RubisCO under aerobic conditions.</title>
        <authorList>
            <person name="Tang K."/>
        </authorList>
    </citation>
    <scope>NUCLEOTIDE SEQUENCE [LARGE SCALE GENOMIC DNA]</scope>
    <source>
        <strain evidence="6">MIMtkB3</strain>
    </source>
</reference>
<proteinExistence type="predicted"/>
<organism evidence="6 7">
    <name type="scientific">Aerophototrophica crusticola</name>
    <dbReference type="NCBI Taxonomy" id="1709002"/>
    <lineage>
        <taxon>Bacteria</taxon>
        <taxon>Pseudomonadati</taxon>
        <taxon>Pseudomonadota</taxon>
        <taxon>Alphaproteobacteria</taxon>
        <taxon>Rhodospirillales</taxon>
        <taxon>Rhodospirillaceae</taxon>
        <taxon>Aerophototrophica</taxon>
    </lineage>
</organism>
<evidence type="ECO:0000259" key="5">
    <source>
        <dbReference type="PROSITE" id="PS50830"/>
    </source>
</evidence>
<evidence type="ECO:0000256" key="4">
    <source>
        <dbReference type="SAM" id="SignalP"/>
    </source>
</evidence>